<reference evidence="14" key="1">
    <citation type="journal article" date="2020" name="Cell">
        <title>Large-Scale Comparative Analyses of Tick Genomes Elucidate Their Genetic Diversity and Vector Capacities.</title>
        <authorList>
            <consortium name="Tick Genome and Microbiome Consortium (TIGMIC)"/>
            <person name="Jia N."/>
            <person name="Wang J."/>
            <person name="Shi W."/>
            <person name="Du L."/>
            <person name="Sun Y."/>
            <person name="Zhan W."/>
            <person name="Jiang J.F."/>
            <person name="Wang Q."/>
            <person name="Zhang B."/>
            <person name="Ji P."/>
            <person name="Bell-Sakyi L."/>
            <person name="Cui X.M."/>
            <person name="Yuan T.T."/>
            <person name="Jiang B.G."/>
            <person name="Yang W.F."/>
            <person name="Lam T.T."/>
            <person name="Chang Q.C."/>
            <person name="Ding S.J."/>
            <person name="Wang X.J."/>
            <person name="Zhu J.G."/>
            <person name="Ruan X.D."/>
            <person name="Zhao L."/>
            <person name="Wei J.T."/>
            <person name="Ye R.Z."/>
            <person name="Que T.C."/>
            <person name="Du C.H."/>
            <person name="Zhou Y.H."/>
            <person name="Cheng J.X."/>
            <person name="Dai P.F."/>
            <person name="Guo W.B."/>
            <person name="Han X.H."/>
            <person name="Huang E.J."/>
            <person name="Li L.F."/>
            <person name="Wei W."/>
            <person name="Gao Y.C."/>
            <person name="Liu J.Z."/>
            <person name="Shao H.Z."/>
            <person name="Wang X."/>
            <person name="Wang C.C."/>
            <person name="Yang T.C."/>
            <person name="Huo Q.B."/>
            <person name="Li W."/>
            <person name="Chen H.Y."/>
            <person name="Chen S.E."/>
            <person name="Zhou L.G."/>
            <person name="Ni X.B."/>
            <person name="Tian J.H."/>
            <person name="Sheng Y."/>
            <person name="Liu T."/>
            <person name="Pan Y.S."/>
            <person name="Xia L.Y."/>
            <person name="Li J."/>
            <person name="Zhao F."/>
            <person name="Cao W.C."/>
        </authorList>
    </citation>
    <scope>NUCLEOTIDE SEQUENCE</scope>
    <source>
        <strain evidence="14">Rsan-2018</strain>
    </source>
</reference>
<organism evidence="14 15">
    <name type="scientific">Rhipicephalus sanguineus</name>
    <name type="common">Brown dog tick</name>
    <name type="synonym">Ixodes sanguineus</name>
    <dbReference type="NCBI Taxonomy" id="34632"/>
    <lineage>
        <taxon>Eukaryota</taxon>
        <taxon>Metazoa</taxon>
        <taxon>Ecdysozoa</taxon>
        <taxon>Arthropoda</taxon>
        <taxon>Chelicerata</taxon>
        <taxon>Arachnida</taxon>
        <taxon>Acari</taxon>
        <taxon>Parasitiformes</taxon>
        <taxon>Ixodida</taxon>
        <taxon>Ixodoidea</taxon>
        <taxon>Ixodidae</taxon>
        <taxon>Rhipicephalinae</taxon>
        <taxon>Rhipicephalus</taxon>
        <taxon>Rhipicephalus</taxon>
    </lineage>
</organism>
<comment type="subcellular location">
    <subcellularLocation>
        <location evidence="1">Nucleus</location>
        <location evidence="1">Nucleoplasm</location>
    </subcellularLocation>
</comment>
<comment type="similarity">
    <text evidence="2">Belongs to the THAP1 family.</text>
</comment>
<proteinExistence type="inferred from homology"/>
<dbReference type="PANTHER" id="PTHR46600">
    <property type="entry name" value="THAP DOMAIN-CONTAINING"/>
    <property type="match status" value="1"/>
</dbReference>
<evidence type="ECO:0000256" key="4">
    <source>
        <dbReference type="ARBA" id="ARBA00022771"/>
    </source>
</evidence>
<evidence type="ECO:0000313" key="14">
    <source>
        <dbReference type="EMBL" id="KAH7955911.1"/>
    </source>
</evidence>
<evidence type="ECO:0000256" key="1">
    <source>
        <dbReference type="ARBA" id="ARBA00004642"/>
    </source>
</evidence>
<dbReference type="EMBL" id="JABSTV010001250">
    <property type="protein sequence ID" value="KAH7955911.1"/>
    <property type="molecule type" value="Genomic_DNA"/>
</dbReference>
<dbReference type="Gene3D" id="6.20.210.20">
    <property type="entry name" value="THAP domain"/>
    <property type="match status" value="1"/>
</dbReference>
<keyword evidence="10" id="KW-0539">Nucleus</keyword>
<dbReference type="GO" id="GO:0043565">
    <property type="term" value="F:sequence-specific DNA binding"/>
    <property type="evidence" value="ECO:0007669"/>
    <property type="project" value="InterPro"/>
</dbReference>
<evidence type="ECO:0000256" key="10">
    <source>
        <dbReference type="ARBA" id="ARBA00023242"/>
    </source>
</evidence>
<keyword evidence="5" id="KW-0862">Zinc</keyword>
<dbReference type="VEuPathDB" id="VectorBase:RSAN_049592"/>
<feature type="compositionally biased region" description="Basic residues" evidence="12">
    <location>
        <begin position="114"/>
        <end position="125"/>
    </location>
</feature>
<evidence type="ECO:0000256" key="12">
    <source>
        <dbReference type="SAM" id="MobiDB-lite"/>
    </source>
</evidence>
<reference evidence="14" key="2">
    <citation type="submission" date="2021-09" db="EMBL/GenBank/DDBJ databases">
        <authorList>
            <person name="Jia N."/>
            <person name="Wang J."/>
            <person name="Shi W."/>
            <person name="Du L."/>
            <person name="Sun Y."/>
            <person name="Zhan W."/>
            <person name="Jiang J."/>
            <person name="Wang Q."/>
            <person name="Zhang B."/>
            <person name="Ji P."/>
            <person name="Sakyi L.B."/>
            <person name="Cui X."/>
            <person name="Yuan T."/>
            <person name="Jiang B."/>
            <person name="Yang W."/>
            <person name="Lam T.T.-Y."/>
            <person name="Chang Q."/>
            <person name="Ding S."/>
            <person name="Wang X."/>
            <person name="Zhu J."/>
            <person name="Ruan X."/>
            <person name="Zhao L."/>
            <person name="Wei J."/>
            <person name="Que T."/>
            <person name="Du C."/>
            <person name="Cheng J."/>
            <person name="Dai P."/>
            <person name="Han X."/>
            <person name="Huang E."/>
            <person name="Gao Y."/>
            <person name="Liu J."/>
            <person name="Shao H."/>
            <person name="Ye R."/>
            <person name="Li L."/>
            <person name="Wei W."/>
            <person name="Wang X."/>
            <person name="Wang C."/>
            <person name="Huo Q."/>
            <person name="Li W."/>
            <person name="Guo W."/>
            <person name="Chen H."/>
            <person name="Chen S."/>
            <person name="Zhou L."/>
            <person name="Zhou L."/>
            <person name="Ni X."/>
            <person name="Tian J."/>
            <person name="Zhou Y."/>
            <person name="Sheng Y."/>
            <person name="Liu T."/>
            <person name="Pan Y."/>
            <person name="Xia L."/>
            <person name="Li J."/>
            <person name="Zhao F."/>
            <person name="Cao W."/>
        </authorList>
    </citation>
    <scope>NUCLEOTIDE SEQUENCE</scope>
    <source>
        <strain evidence="14">Rsan-2018</strain>
        <tissue evidence="14">Larvae</tissue>
    </source>
</reference>
<feature type="domain" description="THAP-type" evidence="13">
    <location>
        <begin position="30"/>
        <end position="102"/>
    </location>
</feature>
<dbReference type="InterPro" id="IPR006612">
    <property type="entry name" value="THAP_Znf"/>
</dbReference>
<evidence type="ECO:0000256" key="11">
    <source>
        <dbReference type="ARBA" id="ARBA00023306"/>
    </source>
</evidence>
<dbReference type="GO" id="GO:0005654">
    <property type="term" value="C:nucleoplasm"/>
    <property type="evidence" value="ECO:0007669"/>
    <property type="project" value="UniProtKB-SubCell"/>
</dbReference>
<keyword evidence="3" id="KW-0479">Metal-binding</keyword>
<keyword evidence="15" id="KW-1185">Reference proteome</keyword>
<accession>A0A9D4SWC1</accession>
<dbReference type="GO" id="GO:0008270">
    <property type="term" value="F:zinc ion binding"/>
    <property type="evidence" value="ECO:0007669"/>
    <property type="project" value="UniProtKB-KW"/>
</dbReference>
<keyword evidence="6" id="KW-0805">Transcription regulation</keyword>
<keyword evidence="11" id="KW-0131">Cell cycle</keyword>
<feature type="region of interest" description="Disordered" evidence="12">
    <location>
        <begin position="111"/>
        <end position="158"/>
    </location>
</feature>
<evidence type="ECO:0000256" key="3">
    <source>
        <dbReference type="ARBA" id="ARBA00022723"/>
    </source>
</evidence>
<dbReference type="Pfam" id="PF05485">
    <property type="entry name" value="THAP"/>
    <property type="match status" value="1"/>
</dbReference>
<evidence type="ECO:0000256" key="9">
    <source>
        <dbReference type="ARBA" id="ARBA00023163"/>
    </source>
</evidence>
<dbReference type="SUPFAM" id="SSF57716">
    <property type="entry name" value="Glucocorticoid receptor-like (DNA-binding domain)"/>
    <property type="match status" value="1"/>
</dbReference>
<gene>
    <name evidence="14" type="ORF">HPB52_004982</name>
</gene>
<evidence type="ECO:0000256" key="8">
    <source>
        <dbReference type="ARBA" id="ARBA00023125"/>
    </source>
</evidence>
<name>A0A9D4SWC1_RHISA</name>
<evidence type="ECO:0000256" key="6">
    <source>
        <dbReference type="ARBA" id="ARBA00023015"/>
    </source>
</evidence>
<evidence type="ECO:0000313" key="15">
    <source>
        <dbReference type="Proteomes" id="UP000821837"/>
    </source>
</evidence>
<sequence>MPAPPPGRREKHTLATFVEPPHRIPSAGEHFFYAPTDVSLRAAWNKAVPRAGKELTATSRVCDLHFHQQDILKTYVHVIDGISVEIPRGKWSLAKDAVPKVFPNLPAYLLKPPEKKRKPRCKSAKRAAPSPMRRSRRLATSTERVPPAEYDGSGEFDN</sequence>
<evidence type="ECO:0000256" key="2">
    <source>
        <dbReference type="ARBA" id="ARBA00006177"/>
    </source>
</evidence>
<comment type="caution">
    <text evidence="14">The sequence shown here is derived from an EMBL/GenBank/DDBJ whole genome shotgun (WGS) entry which is preliminary data.</text>
</comment>
<protein>
    <recommendedName>
        <fullName evidence="13">THAP-type domain-containing protein</fullName>
    </recommendedName>
</protein>
<keyword evidence="9" id="KW-0804">Transcription</keyword>
<dbReference type="PANTHER" id="PTHR46600:SF1">
    <property type="entry name" value="THAP DOMAIN-CONTAINING PROTEIN 1"/>
    <property type="match status" value="1"/>
</dbReference>
<dbReference type="InterPro" id="IPR026516">
    <property type="entry name" value="THAP1/10"/>
</dbReference>
<evidence type="ECO:0000256" key="5">
    <source>
        <dbReference type="ARBA" id="ARBA00022833"/>
    </source>
</evidence>
<keyword evidence="4" id="KW-0863">Zinc-finger</keyword>
<evidence type="ECO:0000259" key="13">
    <source>
        <dbReference type="Pfam" id="PF05485"/>
    </source>
</evidence>
<dbReference type="InterPro" id="IPR038441">
    <property type="entry name" value="THAP_Znf_sf"/>
</dbReference>
<evidence type="ECO:0000256" key="7">
    <source>
        <dbReference type="ARBA" id="ARBA00023054"/>
    </source>
</evidence>
<dbReference type="Proteomes" id="UP000821837">
    <property type="component" value="Unassembled WGS sequence"/>
</dbReference>
<keyword evidence="8" id="KW-0238">DNA-binding</keyword>
<keyword evidence="7" id="KW-0175">Coiled coil</keyword>
<dbReference type="AlphaFoldDB" id="A0A9D4SWC1"/>